<dbReference type="SUPFAM" id="SSF57756">
    <property type="entry name" value="Retrovirus zinc finger-like domains"/>
    <property type="match status" value="1"/>
</dbReference>
<keyword evidence="1" id="KW-0479">Metal-binding</keyword>
<keyword evidence="5" id="KW-1185">Reference proteome</keyword>
<feature type="region of interest" description="Disordered" evidence="2">
    <location>
        <begin position="231"/>
        <end position="252"/>
    </location>
</feature>
<dbReference type="SMART" id="SM00343">
    <property type="entry name" value="ZnF_C2HC"/>
    <property type="match status" value="3"/>
</dbReference>
<evidence type="ECO:0000313" key="4">
    <source>
        <dbReference type="EMBL" id="GFN82814.1"/>
    </source>
</evidence>
<evidence type="ECO:0000256" key="2">
    <source>
        <dbReference type="SAM" id="MobiDB-lite"/>
    </source>
</evidence>
<keyword evidence="4" id="KW-0695">RNA-directed DNA polymerase</keyword>
<dbReference type="Gene3D" id="4.10.60.10">
    <property type="entry name" value="Zinc finger, CCHC-type"/>
    <property type="match status" value="1"/>
</dbReference>
<dbReference type="Proteomes" id="UP000735302">
    <property type="component" value="Unassembled WGS sequence"/>
</dbReference>
<dbReference type="InterPro" id="IPR036691">
    <property type="entry name" value="Endo/exonu/phosph_ase_sf"/>
</dbReference>
<name>A0AAV3YJA8_9GAST</name>
<proteinExistence type="predicted"/>
<keyword evidence="1" id="KW-0863">Zinc-finger</keyword>
<dbReference type="InterPro" id="IPR036875">
    <property type="entry name" value="Znf_CCHC_sf"/>
</dbReference>
<feature type="domain" description="CCHC-type" evidence="3">
    <location>
        <begin position="117"/>
        <end position="130"/>
    </location>
</feature>
<dbReference type="GO" id="GO:0003676">
    <property type="term" value="F:nucleic acid binding"/>
    <property type="evidence" value="ECO:0007669"/>
    <property type="project" value="InterPro"/>
</dbReference>
<organism evidence="4 5">
    <name type="scientific">Plakobranchus ocellatus</name>
    <dbReference type="NCBI Taxonomy" id="259542"/>
    <lineage>
        <taxon>Eukaryota</taxon>
        <taxon>Metazoa</taxon>
        <taxon>Spiralia</taxon>
        <taxon>Lophotrochozoa</taxon>
        <taxon>Mollusca</taxon>
        <taxon>Gastropoda</taxon>
        <taxon>Heterobranchia</taxon>
        <taxon>Euthyneura</taxon>
        <taxon>Panpulmonata</taxon>
        <taxon>Sacoglossa</taxon>
        <taxon>Placobranchoidea</taxon>
        <taxon>Plakobranchidae</taxon>
        <taxon>Plakobranchus</taxon>
    </lineage>
</organism>
<evidence type="ECO:0000259" key="3">
    <source>
        <dbReference type="PROSITE" id="PS50158"/>
    </source>
</evidence>
<accession>A0AAV3YJA8</accession>
<dbReference type="GO" id="GO:0008270">
    <property type="term" value="F:zinc ion binding"/>
    <property type="evidence" value="ECO:0007669"/>
    <property type="project" value="UniProtKB-KW"/>
</dbReference>
<dbReference type="SUPFAM" id="SSF56219">
    <property type="entry name" value="DNase I-like"/>
    <property type="match status" value="1"/>
</dbReference>
<keyword evidence="4" id="KW-0808">Transferase</keyword>
<gene>
    <name evidence="4" type="ORF">PoB_000932000</name>
</gene>
<dbReference type="InterPro" id="IPR005135">
    <property type="entry name" value="Endo/exonuclease/phosphatase"/>
</dbReference>
<protein>
    <submittedName>
        <fullName evidence="4">RNA-directed DNA polymerase from mobile element jockey</fullName>
    </submittedName>
</protein>
<dbReference type="Gene3D" id="3.60.10.10">
    <property type="entry name" value="Endonuclease/exonuclease/phosphatase"/>
    <property type="match status" value="1"/>
</dbReference>
<dbReference type="Pfam" id="PF14529">
    <property type="entry name" value="Exo_endo_phos_2"/>
    <property type="match status" value="1"/>
</dbReference>
<dbReference type="AlphaFoldDB" id="A0AAV3YJA8"/>
<evidence type="ECO:0000256" key="1">
    <source>
        <dbReference type="PROSITE-ProRule" id="PRU00047"/>
    </source>
</evidence>
<dbReference type="EMBL" id="BLXT01001042">
    <property type="protein sequence ID" value="GFN82814.1"/>
    <property type="molecule type" value="Genomic_DNA"/>
</dbReference>
<sequence length="648" mass="74200">MGAITTFLDIPVTVSPHKSLNRSKGVIRNRDLRCCLEEEMVEELSGVTHVRRIKVRRGEDKIQTDTVVLTFDSLKPPSRIRAGYLTLDVRLYVPMRCYKCQGYGHGKDRCKEPAAVCVRCAKGGHVERDCSADPYCVNRRGDHAAAARPVRSSWKNKPFFVTKLRMAVRFSKPVRQLWLKSIKRFQPVLMLVPSRPSFERSQQRFPRMAAEVPLLPRPRGKKPRRILRLPVPREQQKQKYQPSAGPKSRKVRRPLGKQSIVLRLWPWSNFEALKLLLNRSQSAFVALQECRLGEGQLSPRGYTLLLPQVSKLSLAELFGQLPKPLLVLGDFNVHSATWGDSRRDGQGRMLEEFTAENDFIILNSGEQTFVHSVYHSTSAIDLAVASPSIAAECSWAVHSDLCGSYHFPIFLTLSSHFKYDFAIYAEGKHLQHLERTIQLCINIVQKWVSENGFRFSVSKTTCVHFHRQRIYTEPALYLDGQPIPVKGTQGNENVDKLAKAALNKPSYSGKLICWSDLKPKVNAYTHTVWQKDWDTEGANKLHEVLLDLGEDLHKKGEGAGRKRETVMCRLRVGHTLLTQNYLLKNEEQPFCYTCNSLYTVRHILIECPDFQLTRRKYFSVTDLYRLFREGKAFRIMGYLKELGVYGNI</sequence>
<reference evidence="4 5" key="1">
    <citation type="journal article" date="2021" name="Elife">
        <title>Chloroplast acquisition without the gene transfer in kleptoplastic sea slugs, Plakobranchus ocellatus.</title>
        <authorList>
            <person name="Maeda T."/>
            <person name="Takahashi S."/>
            <person name="Yoshida T."/>
            <person name="Shimamura S."/>
            <person name="Takaki Y."/>
            <person name="Nagai Y."/>
            <person name="Toyoda A."/>
            <person name="Suzuki Y."/>
            <person name="Arimoto A."/>
            <person name="Ishii H."/>
            <person name="Satoh N."/>
            <person name="Nishiyama T."/>
            <person name="Hasebe M."/>
            <person name="Maruyama T."/>
            <person name="Minagawa J."/>
            <person name="Obokata J."/>
            <person name="Shigenobu S."/>
        </authorList>
    </citation>
    <scope>NUCLEOTIDE SEQUENCE [LARGE SCALE GENOMIC DNA]</scope>
</reference>
<evidence type="ECO:0000313" key="5">
    <source>
        <dbReference type="Proteomes" id="UP000735302"/>
    </source>
</evidence>
<keyword evidence="4" id="KW-0548">Nucleotidyltransferase</keyword>
<keyword evidence="1" id="KW-0862">Zinc</keyword>
<dbReference type="PROSITE" id="PS50158">
    <property type="entry name" value="ZF_CCHC"/>
    <property type="match status" value="1"/>
</dbReference>
<dbReference type="InterPro" id="IPR001878">
    <property type="entry name" value="Znf_CCHC"/>
</dbReference>
<dbReference type="GO" id="GO:0003964">
    <property type="term" value="F:RNA-directed DNA polymerase activity"/>
    <property type="evidence" value="ECO:0007669"/>
    <property type="project" value="UniProtKB-KW"/>
</dbReference>
<comment type="caution">
    <text evidence="4">The sequence shown here is derived from an EMBL/GenBank/DDBJ whole genome shotgun (WGS) entry which is preliminary data.</text>
</comment>